<dbReference type="SUPFAM" id="SSF53300">
    <property type="entry name" value="vWA-like"/>
    <property type="match status" value="1"/>
</dbReference>
<dbReference type="EMBL" id="AFYH01161387">
    <property type="status" value="NOT_ANNOTATED_CDS"/>
    <property type="molecule type" value="Genomic_DNA"/>
</dbReference>
<evidence type="ECO:0000256" key="1">
    <source>
        <dbReference type="SAM" id="MobiDB-lite"/>
    </source>
</evidence>
<dbReference type="eggNOG" id="ENOG502QPS2">
    <property type="taxonomic scope" value="Eukaryota"/>
</dbReference>
<dbReference type="HOGENOM" id="CLU_008101_1_0_1"/>
<dbReference type="GO" id="GO:0004867">
    <property type="term" value="F:serine-type endopeptidase inhibitor activity"/>
    <property type="evidence" value="ECO:0007669"/>
    <property type="project" value="InterPro"/>
</dbReference>
<dbReference type="InterPro" id="IPR050934">
    <property type="entry name" value="ITIH"/>
</dbReference>
<organism evidence="3 4">
    <name type="scientific">Latimeria chalumnae</name>
    <name type="common">Coelacanth</name>
    <dbReference type="NCBI Taxonomy" id="7897"/>
    <lineage>
        <taxon>Eukaryota</taxon>
        <taxon>Metazoa</taxon>
        <taxon>Chordata</taxon>
        <taxon>Craniata</taxon>
        <taxon>Vertebrata</taxon>
        <taxon>Euteleostomi</taxon>
        <taxon>Coelacanthiformes</taxon>
        <taxon>Coelacanthidae</taxon>
        <taxon>Latimeria</taxon>
    </lineage>
</organism>
<dbReference type="AlphaFoldDB" id="H3AK19"/>
<evidence type="ECO:0000259" key="2">
    <source>
        <dbReference type="PROSITE" id="PS50234"/>
    </source>
</evidence>
<dbReference type="Pfam" id="PF00092">
    <property type="entry name" value="VWA"/>
    <property type="match status" value="1"/>
</dbReference>
<sequence>TRDRETEKFKVAVNVEARGQITFTLTYEELLQRRLGRYELSVSVRPQQVVENLTVEITLSERTGFEYVKVLPLRTSKLLSNNLKDPALGGQPEKKIKRTLICEKCILNINTLKEKKKARSILRYQLVLFHKQLVKKPPTKFVVRDTKSNIYFNFENHSVIVGDTIHLIHFFGGGASSHIATKKAMHVILSDLRPEDYFNLVLFSDSVKVWKSSQSIQATPQSIKSAKDYVNKMEAEGWTDINSALLKAASLLNKSMAAMEKNKGVQKVPLIIFLTDGEPTAGVTSTNKIISNAKQALKDKISLFGIAFGDDADFGLMRRLSLENRGVARRIYEDADANLQLKGFYDEVASPLLYDIELNYLDNRVENVTRTLFPNYFDGSELVVAGKVKPGVHDLRVQMTASDSHEQINLENDIAANDTEPSFGCPGDLNQIQHFVQRLWAYFTIQELLQARIRANDTTAKRLLTEKATNLSLKYNFVTPVTSLVVVKPEDEEKTTPVVTTTTVASSTVSSAKGPSITKTIQPTTATPSAKKTTRASIKMSIRKTTKPTTTTLSATKAGVIPSMTTSSTKTALPTRKAVATTTAAAGTKKKPKPKFPATTTMSGTKPSHPQATAKSTATSQGTRAGVVMTAAADTSTTTVPTTTLSVPASSEPSTLNLLGAVFFLLLMLTLAKKKKKSTDMNLQGRNFLRDLWEIVVLKFKNYLPLPPLRKVCIWACVTMTTSLSSCYVGKRRHGIDWVSTRYNGRERERWTDRERERQTDPESETDRQIMRQRGREMDGDPHFMVKLPHSEERICFTVDGRPNDILQLVNDPQSGVEVTGHLLGAPPKTAHENFLRNYFDLITITVRRPAGNYLINVTMRNVTVQGEGLHTLSCYRTASLHLPGLTLSVSHRANVSIQIGNSLDFLVLLHHFHHPTYLQLDHVGFYVVNGKGFSPSAHGILDQFLYADINVTRTAGDVTQETCPDCRRPVTGVLRISGWNIPVTLVTKNIKDSYLKPHEGPCWQVGKRNIEKLIGGSYKSYLAPRM</sequence>
<feature type="region of interest" description="Disordered" evidence="1">
    <location>
        <begin position="566"/>
        <end position="624"/>
    </location>
</feature>
<dbReference type="Pfam" id="PF06668">
    <property type="entry name" value="ITI_HC_C"/>
    <property type="match status" value="1"/>
</dbReference>
<feature type="region of interest" description="Disordered" evidence="1">
    <location>
        <begin position="749"/>
        <end position="772"/>
    </location>
</feature>
<accession>H3AK19</accession>
<evidence type="ECO:0000313" key="3">
    <source>
        <dbReference type="Ensembl" id="ENSLACP00000009990.1"/>
    </source>
</evidence>
<feature type="compositionally biased region" description="Low complexity" evidence="1">
    <location>
        <begin position="574"/>
        <end position="587"/>
    </location>
</feature>
<dbReference type="GO" id="GO:0030212">
    <property type="term" value="P:hyaluronan metabolic process"/>
    <property type="evidence" value="ECO:0007669"/>
    <property type="project" value="InterPro"/>
</dbReference>
<dbReference type="EMBL" id="AFYH01161385">
    <property type="status" value="NOT_ANNOTATED_CDS"/>
    <property type="molecule type" value="Genomic_DNA"/>
</dbReference>
<feature type="domain" description="VWFA" evidence="2">
    <location>
        <begin position="149"/>
        <end position="348"/>
    </location>
</feature>
<dbReference type="PANTHER" id="PTHR10338:SF155">
    <property type="entry name" value="INTER-ALPHA-TRYPSIN INHIBITOR HEAVY CHAIN H6"/>
    <property type="match status" value="1"/>
</dbReference>
<reference evidence="3" key="2">
    <citation type="submission" date="2025-08" db="UniProtKB">
        <authorList>
            <consortium name="Ensembl"/>
        </authorList>
    </citation>
    <scope>IDENTIFICATION</scope>
</reference>
<dbReference type="OMA" id="LPRWASC"/>
<dbReference type="SMART" id="SM00327">
    <property type="entry name" value="VWA"/>
    <property type="match status" value="1"/>
</dbReference>
<dbReference type="Gene3D" id="3.40.50.410">
    <property type="entry name" value="von Willebrand factor, type A domain"/>
    <property type="match status" value="1"/>
</dbReference>
<dbReference type="PANTHER" id="PTHR10338">
    <property type="entry name" value="INTER-ALPHA-TRYPSIN INHIBITOR HEAVY CHAIN FAMILY MEMBER"/>
    <property type="match status" value="1"/>
</dbReference>
<dbReference type="STRING" id="7897.ENSLACP00000009990"/>
<dbReference type="InterPro" id="IPR010600">
    <property type="entry name" value="ITI_HC_C"/>
</dbReference>
<evidence type="ECO:0000313" key="4">
    <source>
        <dbReference type="Proteomes" id="UP000008672"/>
    </source>
</evidence>
<protein>
    <submittedName>
        <fullName evidence="3">Inter-alpha-trypsin inhibitor heavy chain family member 6</fullName>
    </submittedName>
</protein>
<dbReference type="EMBL" id="AFYH01161384">
    <property type="status" value="NOT_ANNOTATED_CDS"/>
    <property type="molecule type" value="Genomic_DNA"/>
</dbReference>
<dbReference type="EMBL" id="AFYH01161386">
    <property type="status" value="NOT_ANNOTATED_CDS"/>
    <property type="molecule type" value="Genomic_DNA"/>
</dbReference>
<dbReference type="EMBL" id="AFYH01161381">
    <property type="status" value="NOT_ANNOTATED_CDS"/>
    <property type="molecule type" value="Genomic_DNA"/>
</dbReference>
<proteinExistence type="predicted"/>
<dbReference type="Proteomes" id="UP000008672">
    <property type="component" value="Unassembled WGS sequence"/>
</dbReference>
<reference evidence="4" key="1">
    <citation type="submission" date="2011-08" db="EMBL/GenBank/DDBJ databases">
        <title>The draft genome of Latimeria chalumnae.</title>
        <authorList>
            <person name="Di Palma F."/>
            <person name="Alfoldi J."/>
            <person name="Johnson J."/>
            <person name="Berlin A."/>
            <person name="Gnerre S."/>
            <person name="Jaffe D."/>
            <person name="MacCallum I."/>
            <person name="Young S."/>
            <person name="Walker B.J."/>
            <person name="Lander E."/>
            <person name="Lindblad-Toh K."/>
        </authorList>
    </citation>
    <scope>NUCLEOTIDE SEQUENCE [LARGE SCALE GENOMIC DNA]</scope>
    <source>
        <strain evidence="4">Wild caught</strain>
    </source>
</reference>
<name>H3AK19_LATCH</name>
<dbReference type="InterPro" id="IPR036465">
    <property type="entry name" value="vWFA_dom_sf"/>
</dbReference>
<keyword evidence="4" id="KW-1185">Reference proteome</keyword>
<dbReference type="Ensembl" id="ENSLACT00000010067.1">
    <property type="protein sequence ID" value="ENSLACP00000009990.1"/>
    <property type="gene ID" value="ENSLACG00000008805.1"/>
</dbReference>
<dbReference type="GeneTree" id="ENSGT00940000162980"/>
<feature type="compositionally biased region" description="Polar residues" evidence="1">
    <location>
        <begin position="602"/>
        <end position="623"/>
    </location>
</feature>
<dbReference type="InParanoid" id="H3AK19"/>
<reference evidence="3" key="3">
    <citation type="submission" date="2025-09" db="UniProtKB">
        <authorList>
            <consortium name="Ensembl"/>
        </authorList>
    </citation>
    <scope>IDENTIFICATION</scope>
</reference>
<dbReference type="EMBL" id="AFYH01161383">
    <property type="status" value="NOT_ANNOTATED_CDS"/>
    <property type="molecule type" value="Genomic_DNA"/>
</dbReference>
<dbReference type="EMBL" id="AFYH01161382">
    <property type="status" value="NOT_ANNOTATED_CDS"/>
    <property type="molecule type" value="Genomic_DNA"/>
</dbReference>
<feature type="region of interest" description="Disordered" evidence="1">
    <location>
        <begin position="510"/>
        <end position="534"/>
    </location>
</feature>
<dbReference type="InterPro" id="IPR002035">
    <property type="entry name" value="VWF_A"/>
</dbReference>
<gene>
    <name evidence="3" type="primary">ITIH6</name>
</gene>
<feature type="compositionally biased region" description="Low complexity" evidence="1">
    <location>
        <begin position="523"/>
        <end position="534"/>
    </location>
</feature>
<dbReference type="PROSITE" id="PS50234">
    <property type="entry name" value="VWFA"/>
    <property type="match status" value="1"/>
</dbReference>